<name>A0A975BVQ6_9BACT</name>
<reference evidence="1" key="1">
    <citation type="journal article" date="2021" name="Microb. Physiol.">
        <title>Proteogenomic Insights into the Physiology of Marine, Sulfate-Reducing, Filamentous Desulfonema limicola and Desulfonema magnum.</title>
        <authorList>
            <person name="Schnaars V."/>
            <person name="Wohlbrand L."/>
            <person name="Scheve S."/>
            <person name="Hinrichs C."/>
            <person name="Reinhardt R."/>
            <person name="Rabus R."/>
        </authorList>
    </citation>
    <scope>NUCLEOTIDE SEQUENCE</scope>
    <source>
        <strain evidence="1">4be13</strain>
    </source>
</reference>
<proteinExistence type="predicted"/>
<evidence type="ECO:0000313" key="2">
    <source>
        <dbReference type="Proteomes" id="UP000663722"/>
    </source>
</evidence>
<dbReference type="Proteomes" id="UP000663722">
    <property type="component" value="Chromosome"/>
</dbReference>
<sequence>MGVIFRVFNLCVKAYHLNESQQMENSHTTSFLFLVPTLCVGTRSLKLFSIC</sequence>
<keyword evidence="2" id="KW-1185">Reference proteome</keyword>
<gene>
    <name evidence="1" type="ORF">dnm_080780</name>
</gene>
<dbReference type="KEGG" id="dmm:dnm_080780"/>
<dbReference type="AlphaFoldDB" id="A0A975BVQ6"/>
<evidence type="ECO:0000313" key="1">
    <source>
        <dbReference type="EMBL" id="QTA92005.1"/>
    </source>
</evidence>
<dbReference type="EMBL" id="CP061800">
    <property type="protein sequence ID" value="QTA92005.1"/>
    <property type="molecule type" value="Genomic_DNA"/>
</dbReference>
<accession>A0A975BVQ6</accession>
<organism evidence="1 2">
    <name type="scientific">Desulfonema magnum</name>
    <dbReference type="NCBI Taxonomy" id="45655"/>
    <lineage>
        <taxon>Bacteria</taxon>
        <taxon>Pseudomonadati</taxon>
        <taxon>Thermodesulfobacteriota</taxon>
        <taxon>Desulfobacteria</taxon>
        <taxon>Desulfobacterales</taxon>
        <taxon>Desulfococcaceae</taxon>
        <taxon>Desulfonema</taxon>
    </lineage>
</organism>
<protein>
    <submittedName>
        <fullName evidence="1">Uncharacterized protein</fullName>
    </submittedName>
</protein>